<evidence type="ECO:0000256" key="1">
    <source>
        <dbReference type="SAM" id="MobiDB-lite"/>
    </source>
</evidence>
<organism evidence="2 3">
    <name type="scientific">Craurococcus roseus</name>
    <dbReference type="NCBI Taxonomy" id="77585"/>
    <lineage>
        <taxon>Bacteria</taxon>
        <taxon>Pseudomonadati</taxon>
        <taxon>Pseudomonadota</taxon>
        <taxon>Alphaproteobacteria</taxon>
        <taxon>Acetobacterales</taxon>
        <taxon>Acetobacteraceae</taxon>
        <taxon>Craurococcus</taxon>
    </lineage>
</organism>
<proteinExistence type="predicted"/>
<reference evidence="2 3" key="1">
    <citation type="journal article" date="2019" name="Int. J. Syst. Evol. Microbiol.">
        <title>The Global Catalogue of Microorganisms (GCM) 10K type strain sequencing project: providing services to taxonomists for standard genome sequencing and annotation.</title>
        <authorList>
            <consortium name="The Broad Institute Genomics Platform"/>
            <consortium name="The Broad Institute Genome Sequencing Center for Infectious Disease"/>
            <person name="Wu L."/>
            <person name="Ma J."/>
        </authorList>
    </citation>
    <scope>NUCLEOTIDE SEQUENCE [LARGE SCALE GENOMIC DNA]</scope>
    <source>
        <strain evidence="2 3">JCM 9933</strain>
    </source>
</reference>
<keyword evidence="3" id="KW-1185">Reference proteome</keyword>
<sequence>MERLPEVVPAFPDRILPRDAEAAATLKTRTLIDLYNTRGKPEGAWLDALHAALDAAVAAAYGWPADIGEDEAIAALLALNRERGGAEPVSPRPRAASAGPSGPRLATPAAT</sequence>
<dbReference type="Proteomes" id="UP001501588">
    <property type="component" value="Unassembled WGS sequence"/>
</dbReference>
<dbReference type="EMBL" id="BAAAFZ010000080">
    <property type="protein sequence ID" value="GAA0602152.1"/>
    <property type="molecule type" value="Genomic_DNA"/>
</dbReference>
<accession>A0ABN1G1Q6</accession>
<gene>
    <name evidence="2" type="ORF">GCM10009416_45020</name>
</gene>
<name>A0ABN1G1Q6_9PROT</name>
<protein>
    <submittedName>
        <fullName evidence="2">Uncharacterized protein</fullName>
    </submittedName>
</protein>
<evidence type="ECO:0000313" key="3">
    <source>
        <dbReference type="Proteomes" id="UP001501588"/>
    </source>
</evidence>
<evidence type="ECO:0000313" key="2">
    <source>
        <dbReference type="EMBL" id="GAA0602152.1"/>
    </source>
</evidence>
<comment type="caution">
    <text evidence="2">The sequence shown here is derived from an EMBL/GenBank/DDBJ whole genome shotgun (WGS) entry which is preliminary data.</text>
</comment>
<feature type="region of interest" description="Disordered" evidence="1">
    <location>
        <begin position="84"/>
        <end position="111"/>
    </location>
</feature>